<gene>
    <name evidence="10" type="ORF">PanWU01x14_342010</name>
</gene>
<organism evidence="10 11">
    <name type="scientific">Parasponia andersonii</name>
    <name type="common">Sponia andersonii</name>
    <dbReference type="NCBI Taxonomy" id="3476"/>
    <lineage>
        <taxon>Eukaryota</taxon>
        <taxon>Viridiplantae</taxon>
        <taxon>Streptophyta</taxon>
        <taxon>Embryophyta</taxon>
        <taxon>Tracheophyta</taxon>
        <taxon>Spermatophyta</taxon>
        <taxon>Magnoliopsida</taxon>
        <taxon>eudicotyledons</taxon>
        <taxon>Gunneridae</taxon>
        <taxon>Pentapetalae</taxon>
        <taxon>rosids</taxon>
        <taxon>fabids</taxon>
        <taxon>Rosales</taxon>
        <taxon>Cannabaceae</taxon>
        <taxon>Parasponia</taxon>
    </lineage>
</organism>
<evidence type="ECO:0000313" key="11">
    <source>
        <dbReference type="Proteomes" id="UP000237105"/>
    </source>
</evidence>
<keyword evidence="11" id="KW-1185">Reference proteome</keyword>
<comment type="caution">
    <text evidence="10">The sequence shown here is derived from an EMBL/GenBank/DDBJ whole genome shotgun (WGS) entry which is preliminary data.</text>
</comment>
<keyword evidence="8 9" id="KW-0472">Membrane</keyword>
<dbReference type="GO" id="GO:0016020">
    <property type="term" value="C:membrane"/>
    <property type="evidence" value="ECO:0007669"/>
    <property type="project" value="UniProtKB-SubCell"/>
</dbReference>
<keyword evidence="7 9" id="KW-1133">Transmembrane helix</keyword>
<dbReference type="NCBIfam" id="TIGR00728">
    <property type="entry name" value="OPT_sfam"/>
    <property type="match status" value="1"/>
</dbReference>
<protein>
    <submittedName>
        <fullName evidence="10">Oligopeptide transporter</fullName>
    </submittedName>
</protein>
<name>A0A2P5ADW7_PARAD</name>
<keyword evidence="4 9" id="KW-0812">Transmembrane</keyword>
<keyword evidence="3" id="KW-0813">Transport</keyword>
<evidence type="ECO:0000256" key="4">
    <source>
        <dbReference type="ARBA" id="ARBA00022692"/>
    </source>
</evidence>
<dbReference type="EMBL" id="JXTB01000645">
    <property type="protein sequence ID" value="PON34733.1"/>
    <property type="molecule type" value="Genomic_DNA"/>
</dbReference>
<dbReference type="Proteomes" id="UP000237105">
    <property type="component" value="Unassembled WGS sequence"/>
</dbReference>
<dbReference type="GO" id="GO:0035673">
    <property type="term" value="F:oligopeptide transmembrane transporter activity"/>
    <property type="evidence" value="ECO:0007669"/>
    <property type="project" value="InterPro"/>
</dbReference>
<feature type="transmembrane region" description="Helical" evidence="9">
    <location>
        <begin position="37"/>
        <end position="57"/>
    </location>
</feature>
<dbReference type="GO" id="GO:0015031">
    <property type="term" value="P:protein transport"/>
    <property type="evidence" value="ECO:0007669"/>
    <property type="project" value="UniProtKB-KW"/>
</dbReference>
<evidence type="ECO:0000256" key="5">
    <source>
        <dbReference type="ARBA" id="ARBA00022856"/>
    </source>
</evidence>
<comment type="subcellular location">
    <subcellularLocation>
        <location evidence="1">Membrane</location>
        <topology evidence="1">Multi-pass membrane protein</topology>
    </subcellularLocation>
</comment>
<dbReference type="OrthoDB" id="9986677at2759"/>
<evidence type="ECO:0000256" key="1">
    <source>
        <dbReference type="ARBA" id="ARBA00004141"/>
    </source>
</evidence>
<evidence type="ECO:0000313" key="10">
    <source>
        <dbReference type="EMBL" id="PON34733.1"/>
    </source>
</evidence>
<dbReference type="InterPro" id="IPR004648">
    <property type="entry name" value="Oligpept_transpt"/>
</dbReference>
<evidence type="ECO:0000256" key="3">
    <source>
        <dbReference type="ARBA" id="ARBA00022448"/>
    </source>
</evidence>
<dbReference type="STRING" id="3476.A0A2P5ADW7"/>
<evidence type="ECO:0000256" key="7">
    <source>
        <dbReference type="ARBA" id="ARBA00022989"/>
    </source>
</evidence>
<reference evidence="11" key="1">
    <citation type="submission" date="2016-06" db="EMBL/GenBank/DDBJ databases">
        <title>Parallel loss of symbiosis genes in relatives of nitrogen-fixing non-legume Parasponia.</title>
        <authorList>
            <person name="Van Velzen R."/>
            <person name="Holmer R."/>
            <person name="Bu F."/>
            <person name="Rutten L."/>
            <person name="Van Zeijl A."/>
            <person name="Liu W."/>
            <person name="Santuari L."/>
            <person name="Cao Q."/>
            <person name="Sharma T."/>
            <person name="Shen D."/>
            <person name="Roswanjaya Y."/>
            <person name="Wardhani T."/>
            <person name="Kalhor M.S."/>
            <person name="Jansen J."/>
            <person name="Van den Hoogen J."/>
            <person name="Gungor B."/>
            <person name="Hartog M."/>
            <person name="Hontelez J."/>
            <person name="Verver J."/>
            <person name="Yang W.-C."/>
            <person name="Schijlen E."/>
            <person name="Repin R."/>
            <person name="Schilthuizen M."/>
            <person name="Schranz E."/>
            <person name="Heidstra R."/>
            <person name="Miyata K."/>
            <person name="Fedorova E."/>
            <person name="Kohlen W."/>
            <person name="Bisseling T."/>
            <person name="Smit S."/>
            <person name="Geurts R."/>
        </authorList>
    </citation>
    <scope>NUCLEOTIDE SEQUENCE [LARGE SCALE GENOMIC DNA]</scope>
    <source>
        <strain evidence="11">cv. WU1-14</strain>
    </source>
</reference>
<comment type="similarity">
    <text evidence="2">Belongs to the oligopeptide OPT transporter (TC 2.A.67.1) family.</text>
</comment>
<proteinExistence type="inferred from homology"/>
<evidence type="ECO:0000256" key="2">
    <source>
        <dbReference type="ARBA" id="ARBA00005484"/>
    </source>
</evidence>
<dbReference type="PANTHER" id="PTHR22601">
    <property type="entry name" value="ISP4 LIKE PROTEIN"/>
    <property type="match status" value="1"/>
</dbReference>
<dbReference type="Pfam" id="PF03169">
    <property type="entry name" value="OPT"/>
    <property type="match status" value="1"/>
</dbReference>
<keyword evidence="5" id="KW-0571">Peptide transport</keyword>
<sequence length="159" mass="17276">MESIKNTVPEDAYPIEEVGLGGPETDDPSLPVLTFRAWVLGLGSCTLLIFVNTFFAYRTQPLTISSILTQISVLPIGKFMAAALPKKEYSLLGWRFSLNPGPFNMKEHVIITIFANCGVSFGGGDAYSIGAITVMKAYYKQSLSFLCALLLVLTTQSTP</sequence>
<accession>A0A2P5ADW7</accession>
<evidence type="ECO:0000256" key="9">
    <source>
        <dbReference type="SAM" id="Phobius"/>
    </source>
</evidence>
<dbReference type="AlphaFoldDB" id="A0A2P5ADW7"/>
<evidence type="ECO:0000256" key="8">
    <source>
        <dbReference type="ARBA" id="ARBA00023136"/>
    </source>
</evidence>
<keyword evidence="6" id="KW-0653">Protein transport</keyword>
<dbReference type="InterPro" id="IPR004813">
    <property type="entry name" value="OPT"/>
</dbReference>
<evidence type="ECO:0000256" key="6">
    <source>
        <dbReference type="ARBA" id="ARBA00022927"/>
    </source>
</evidence>